<organism evidence="2 3">
    <name type="scientific">Lignipirellula cremea</name>
    <dbReference type="NCBI Taxonomy" id="2528010"/>
    <lineage>
        <taxon>Bacteria</taxon>
        <taxon>Pseudomonadati</taxon>
        <taxon>Planctomycetota</taxon>
        <taxon>Planctomycetia</taxon>
        <taxon>Pirellulales</taxon>
        <taxon>Pirellulaceae</taxon>
        <taxon>Lignipirellula</taxon>
    </lineage>
</organism>
<protein>
    <submittedName>
        <fullName evidence="2">Uncharacterized protein</fullName>
    </submittedName>
</protein>
<proteinExistence type="predicted"/>
<keyword evidence="1" id="KW-1133">Transmembrane helix</keyword>
<dbReference type="AlphaFoldDB" id="A0A518DZR4"/>
<reference evidence="2 3" key="1">
    <citation type="submission" date="2019-02" db="EMBL/GenBank/DDBJ databases">
        <title>Deep-cultivation of Planctomycetes and their phenomic and genomic characterization uncovers novel biology.</title>
        <authorList>
            <person name="Wiegand S."/>
            <person name="Jogler M."/>
            <person name="Boedeker C."/>
            <person name="Pinto D."/>
            <person name="Vollmers J."/>
            <person name="Rivas-Marin E."/>
            <person name="Kohn T."/>
            <person name="Peeters S.H."/>
            <person name="Heuer A."/>
            <person name="Rast P."/>
            <person name="Oberbeckmann S."/>
            <person name="Bunk B."/>
            <person name="Jeske O."/>
            <person name="Meyerdierks A."/>
            <person name="Storesund J.E."/>
            <person name="Kallscheuer N."/>
            <person name="Luecker S."/>
            <person name="Lage O.M."/>
            <person name="Pohl T."/>
            <person name="Merkel B.J."/>
            <person name="Hornburger P."/>
            <person name="Mueller R.-W."/>
            <person name="Bruemmer F."/>
            <person name="Labrenz M."/>
            <person name="Spormann A.M."/>
            <person name="Op den Camp H."/>
            <person name="Overmann J."/>
            <person name="Amann R."/>
            <person name="Jetten M.S.M."/>
            <person name="Mascher T."/>
            <person name="Medema M.H."/>
            <person name="Devos D.P."/>
            <person name="Kaster A.-K."/>
            <person name="Ovreas L."/>
            <person name="Rohde M."/>
            <person name="Galperin M.Y."/>
            <person name="Jogler C."/>
        </authorList>
    </citation>
    <scope>NUCLEOTIDE SEQUENCE [LARGE SCALE GENOMIC DNA]</scope>
    <source>
        <strain evidence="2 3">Pla85_3_4</strain>
    </source>
</reference>
<evidence type="ECO:0000313" key="3">
    <source>
        <dbReference type="Proteomes" id="UP000317648"/>
    </source>
</evidence>
<feature type="transmembrane region" description="Helical" evidence="1">
    <location>
        <begin position="101"/>
        <end position="127"/>
    </location>
</feature>
<evidence type="ECO:0000256" key="1">
    <source>
        <dbReference type="SAM" id="Phobius"/>
    </source>
</evidence>
<dbReference type="EMBL" id="CP036433">
    <property type="protein sequence ID" value="QDU97301.1"/>
    <property type="molecule type" value="Genomic_DNA"/>
</dbReference>
<evidence type="ECO:0000313" key="2">
    <source>
        <dbReference type="EMBL" id="QDU97301.1"/>
    </source>
</evidence>
<accession>A0A518DZR4</accession>
<dbReference type="RefSeq" id="WP_145056087.1">
    <property type="nucleotide sequence ID" value="NZ_CP036433.1"/>
</dbReference>
<dbReference type="KEGG" id="lcre:Pla8534_51470"/>
<gene>
    <name evidence="2" type="ORF">Pla8534_51470</name>
</gene>
<name>A0A518DZR4_9BACT</name>
<keyword evidence="1" id="KW-0812">Transmembrane</keyword>
<dbReference type="Proteomes" id="UP000317648">
    <property type="component" value="Chromosome"/>
</dbReference>
<feature type="transmembrane region" description="Helical" evidence="1">
    <location>
        <begin position="27"/>
        <end position="49"/>
    </location>
</feature>
<keyword evidence="1" id="KW-0472">Membrane</keyword>
<sequence>MIETGQKALSDGSTSHQDMSKLKWLSVFWYLFAAIHAIPILVLVVVVGLKLVWFLGGGFRFNASATTPFVVFVTGVLLGSLHVALSFLVARCLSRQNRYGFCQVVAALNCLVVPVGTILAIFTLVVLSRGGVRALFGVADGSPAAAGDPPSTG</sequence>
<dbReference type="OrthoDB" id="281928at2"/>
<keyword evidence="3" id="KW-1185">Reference proteome</keyword>
<feature type="transmembrane region" description="Helical" evidence="1">
    <location>
        <begin position="69"/>
        <end position="89"/>
    </location>
</feature>